<gene>
    <name evidence="1" type="ORF">IPF_3237</name>
</gene>
<reference evidence="1" key="1">
    <citation type="submission" date="2007-08" db="EMBL/GenBank/DDBJ databases">
        <authorList>
            <person name="Frangeul L."/>
        </authorList>
    </citation>
    <scope>NUCLEOTIDE SEQUENCE</scope>
    <source>
        <strain evidence="1">PCC 7806</strain>
    </source>
</reference>
<organism evidence="1">
    <name type="scientific">Microcystis aeruginosa (strain PCC 7806)</name>
    <dbReference type="NCBI Taxonomy" id="267872"/>
    <lineage>
        <taxon>Bacteria</taxon>
        <taxon>Bacillati</taxon>
        <taxon>Cyanobacteriota</taxon>
        <taxon>Cyanophyceae</taxon>
        <taxon>Oscillatoriophycideae</taxon>
        <taxon>Chroococcales</taxon>
        <taxon>Microcystaceae</taxon>
        <taxon>Microcystis</taxon>
    </lineage>
</organism>
<accession>A8YGP7</accession>
<proteinExistence type="predicted"/>
<dbReference type="EMBL" id="AM778939">
    <property type="protein sequence ID" value="CAO89897.1"/>
    <property type="molecule type" value="Genomic_DNA"/>
</dbReference>
<dbReference type="AlphaFoldDB" id="A8YGP7"/>
<protein>
    <submittedName>
        <fullName evidence="1">Similarity</fullName>
    </submittedName>
</protein>
<sequence length="110" mass="11584">MVFRELVLLSPSWGLITVSVRPTFASARFSLTSNFSSGGRGTCFSALNSAFWGTSAPGFAEATALPIAVASSCSNCAGEIFPSAKVTISNSHFEINRALTPILAWAYSTK</sequence>
<name>A8YGP7_MICA7</name>
<evidence type="ECO:0000313" key="1">
    <source>
        <dbReference type="EMBL" id="CAO89897.1"/>
    </source>
</evidence>